<comment type="subcellular location">
    <subcellularLocation>
        <location evidence="1">Nucleus</location>
    </subcellularLocation>
</comment>
<dbReference type="PANTHER" id="PTHR10528">
    <property type="entry name" value="AF4/FMR2 FAMILY MEMBER"/>
    <property type="match status" value="1"/>
</dbReference>
<name>Q4SQB3_TETNG</name>
<feature type="compositionally biased region" description="Polar residues" evidence="5">
    <location>
        <begin position="70"/>
        <end position="93"/>
    </location>
</feature>
<accession>Q4SQB3</accession>
<feature type="region of interest" description="Disordered" evidence="5">
    <location>
        <begin position="364"/>
        <end position="395"/>
    </location>
</feature>
<dbReference type="Pfam" id="PF18875">
    <property type="entry name" value="AF4_int"/>
    <property type="match status" value="1"/>
</dbReference>
<dbReference type="InterPro" id="IPR007797">
    <property type="entry name" value="AF4/FMR2"/>
</dbReference>
<dbReference type="Pfam" id="PF18876">
    <property type="entry name" value="AFF4_CHD"/>
    <property type="match status" value="2"/>
</dbReference>
<proteinExistence type="inferred from homology"/>
<comment type="similarity">
    <text evidence="2">Belongs to the AF4 family.</text>
</comment>
<keyword evidence="4" id="KW-0539">Nucleus</keyword>
<evidence type="ECO:0000256" key="5">
    <source>
        <dbReference type="SAM" id="MobiDB-lite"/>
    </source>
</evidence>
<feature type="domain" description="AF4/FMR2 C-terminal homology" evidence="6">
    <location>
        <begin position="538"/>
        <end position="607"/>
    </location>
</feature>
<dbReference type="OrthoDB" id="6382204at2759"/>
<dbReference type="InterPro" id="IPR043639">
    <property type="entry name" value="AF4_int"/>
</dbReference>
<dbReference type="PANTHER" id="PTHR10528:SF6">
    <property type="entry name" value="AF4_FMR2 FAMILY MEMBER 1"/>
    <property type="match status" value="1"/>
</dbReference>
<evidence type="ECO:0000259" key="6">
    <source>
        <dbReference type="Pfam" id="PF18876"/>
    </source>
</evidence>
<organism evidence="7">
    <name type="scientific">Tetraodon nigroviridis</name>
    <name type="common">Spotted green pufferfish</name>
    <name type="synonym">Chelonodon nigroviridis</name>
    <dbReference type="NCBI Taxonomy" id="99883"/>
    <lineage>
        <taxon>Eukaryota</taxon>
        <taxon>Metazoa</taxon>
        <taxon>Chordata</taxon>
        <taxon>Craniata</taxon>
        <taxon>Vertebrata</taxon>
        <taxon>Euteleostomi</taxon>
        <taxon>Actinopterygii</taxon>
        <taxon>Neopterygii</taxon>
        <taxon>Teleostei</taxon>
        <taxon>Neoteleostei</taxon>
        <taxon>Acanthomorphata</taxon>
        <taxon>Eupercaria</taxon>
        <taxon>Tetraodontiformes</taxon>
        <taxon>Tetradontoidea</taxon>
        <taxon>Tetraodontidae</taxon>
        <taxon>Tetraodon</taxon>
    </lineage>
</organism>
<dbReference type="KEGG" id="tng:GSTEN00014441G001"/>
<evidence type="ECO:0000256" key="3">
    <source>
        <dbReference type="ARBA" id="ARBA00022553"/>
    </source>
</evidence>
<evidence type="ECO:0000256" key="4">
    <source>
        <dbReference type="ARBA" id="ARBA00023242"/>
    </source>
</evidence>
<feature type="compositionally biased region" description="Basic residues" evidence="5">
    <location>
        <begin position="278"/>
        <end position="291"/>
    </location>
</feature>
<reference evidence="7" key="2">
    <citation type="submission" date="2004-02" db="EMBL/GenBank/DDBJ databases">
        <authorList>
            <consortium name="Genoscope"/>
            <consortium name="Whitehead Institute Centre for Genome Research"/>
        </authorList>
    </citation>
    <scope>NUCLEOTIDE SEQUENCE</scope>
</reference>
<reference evidence="7" key="1">
    <citation type="journal article" date="2004" name="Nature">
        <title>Genome duplication in the teleost fish Tetraodon nigroviridis reveals the early vertebrate proto-karyotype.</title>
        <authorList>
            <person name="Jaillon O."/>
            <person name="Aury J.-M."/>
            <person name="Brunet F."/>
            <person name="Petit J.-L."/>
            <person name="Stange-Thomann N."/>
            <person name="Mauceli E."/>
            <person name="Bouneau L."/>
            <person name="Fischer C."/>
            <person name="Ozouf-Costaz C."/>
            <person name="Bernot A."/>
            <person name="Nicaud S."/>
            <person name="Jaffe D."/>
            <person name="Fisher S."/>
            <person name="Lutfalla G."/>
            <person name="Dossat C."/>
            <person name="Segurens B."/>
            <person name="Dasilva C."/>
            <person name="Salanoubat M."/>
            <person name="Levy M."/>
            <person name="Boudet N."/>
            <person name="Castellano S."/>
            <person name="Anthouard V."/>
            <person name="Jubin C."/>
            <person name="Castelli V."/>
            <person name="Katinka M."/>
            <person name="Vacherie B."/>
            <person name="Biemont C."/>
            <person name="Skalli Z."/>
            <person name="Cattolico L."/>
            <person name="Poulain J."/>
            <person name="De Berardinis V."/>
            <person name="Cruaud C."/>
            <person name="Duprat S."/>
            <person name="Brottier P."/>
            <person name="Coutanceau J.-P."/>
            <person name="Gouzy J."/>
            <person name="Parra G."/>
            <person name="Lardier G."/>
            <person name="Chapple C."/>
            <person name="McKernan K.J."/>
            <person name="McEwan P."/>
            <person name="Bosak S."/>
            <person name="Kellis M."/>
            <person name="Volff J.-N."/>
            <person name="Guigo R."/>
            <person name="Zody M.C."/>
            <person name="Mesirov J."/>
            <person name="Lindblad-Toh K."/>
            <person name="Birren B."/>
            <person name="Nusbaum C."/>
            <person name="Kahn D."/>
            <person name="Robinson-Rechavi M."/>
            <person name="Laudet V."/>
            <person name="Schachter V."/>
            <person name="Quetier F."/>
            <person name="Saurin W."/>
            <person name="Scarpelli C."/>
            <person name="Wincker P."/>
            <person name="Lander E.S."/>
            <person name="Weissenbach J."/>
            <person name="Roest Crollius H."/>
        </authorList>
    </citation>
    <scope>NUCLEOTIDE SEQUENCE [LARGE SCALE GENOMIC DNA]</scope>
</reference>
<gene>
    <name evidence="7" type="ORF">GSTENG00014441001</name>
</gene>
<sequence>MASQPSEYNEERKLLRLRAWEQRNQGTSQAKDQENMPLFGEPYKMRPNEAQCVEAILREMTCSWPPILTALNTPNSDEPSKSPSQPRPSFQKSATRRLQTRRSSSFKVPHSRGLESTSSSDSESSSRSDSDSESAAEEPPKCPGSSSIKAELGNWIRSSQQNCHAEGHCGPPASESPGPPPSRCAAEAVEPSREAKPRQEFTENAGKPLTYGARLECRHQEPVRATVPSPTSGLSSCSHKHSRSPNPSSSAKAGSVHTAASVKCEKVEDRDRCPTVRPKVKTKMGPSRKNKERCDTKKAKERTSKHESHDKCEAGPESEVALVSYGHCPSCGVQYPKSCSCAPHSPAQPGQLSPAPPIRFGCATPKSDTVPQKGTKVPPKITPGHLDKTRRGLRDSRRCPRSLLVRIDLSLLSKVPQVSRNHRESLCKRKKASVVQPREGRSREASAAPKLGKSSKKSHHVKLDIKGIPKKKPRLENHTSSSHACGKLKQGDLTRAQDSMLDSMEPPGARKEQRCSTLVFIAHQESVEPAAFAQVGGQSDKLCKAFSYVDAAMYFVESGIAMERDHQTSVSSYTMLAETVELLKFVLKLKNSVDASAPPSEKDFVALWVSGTPSPMPSLPSPAPSSAGACSSHSGDPVSSFVSVPQAIEQVAFSYVNITSLFLRAYEIWEKAEELARAGSGLLTELDTALGPLNLMSSMAFMVRYTRQGVHWLRLDCRRGS</sequence>
<evidence type="ECO:0000256" key="2">
    <source>
        <dbReference type="ARBA" id="ARBA00007354"/>
    </source>
</evidence>
<keyword evidence="3" id="KW-0597">Phosphoprotein</keyword>
<evidence type="ECO:0000256" key="1">
    <source>
        <dbReference type="ARBA" id="ARBA00004123"/>
    </source>
</evidence>
<feature type="compositionally biased region" description="Basic and acidic residues" evidence="5">
    <location>
        <begin position="292"/>
        <end position="312"/>
    </location>
</feature>
<dbReference type="GO" id="GO:0032783">
    <property type="term" value="C:super elongation complex"/>
    <property type="evidence" value="ECO:0007669"/>
    <property type="project" value="TreeGrafter"/>
</dbReference>
<feature type="compositionally biased region" description="Basic and acidic residues" evidence="5">
    <location>
        <begin position="385"/>
        <end position="395"/>
    </location>
</feature>
<feature type="region of interest" description="Disordered" evidence="5">
    <location>
        <begin position="19"/>
        <end position="43"/>
    </location>
</feature>
<feature type="compositionally biased region" description="Basic and acidic residues" evidence="5">
    <location>
        <begin position="190"/>
        <end position="201"/>
    </location>
</feature>
<feature type="compositionally biased region" description="Basic and acidic residues" evidence="5">
    <location>
        <begin position="263"/>
        <end position="274"/>
    </location>
</feature>
<comment type="caution">
    <text evidence="7">The sequence shown here is derived from an EMBL/GenBank/DDBJ whole genome shotgun (WGS) entry which is preliminary data.</text>
</comment>
<feature type="compositionally biased region" description="Polar residues" evidence="5">
    <location>
        <begin position="228"/>
        <end position="237"/>
    </location>
</feature>
<feature type="domain" description="AF4/FMR2 C-terminal homology" evidence="6">
    <location>
        <begin position="610"/>
        <end position="718"/>
    </location>
</feature>
<dbReference type="GO" id="GO:0010468">
    <property type="term" value="P:regulation of gene expression"/>
    <property type="evidence" value="ECO:0007669"/>
    <property type="project" value="InterPro"/>
</dbReference>
<dbReference type="Pfam" id="PF05110">
    <property type="entry name" value="AF-4"/>
    <property type="match status" value="2"/>
</dbReference>
<feature type="region of interest" description="Disordered" evidence="5">
    <location>
        <begin position="422"/>
        <end position="491"/>
    </location>
</feature>
<dbReference type="AlphaFoldDB" id="Q4SQB3"/>
<dbReference type="Gene3D" id="6.10.250.2670">
    <property type="match status" value="1"/>
</dbReference>
<evidence type="ECO:0000313" key="7">
    <source>
        <dbReference type="EMBL" id="CAF97169.1"/>
    </source>
</evidence>
<protein>
    <submittedName>
        <fullName evidence="7">(spotted green pufferfish) hypothetical protein</fullName>
    </submittedName>
</protein>
<feature type="region of interest" description="Disordered" evidence="5">
    <location>
        <begin position="67"/>
        <end position="312"/>
    </location>
</feature>
<dbReference type="InterPro" id="IPR043640">
    <property type="entry name" value="AF4/FMR2_CHD"/>
</dbReference>
<dbReference type="EMBL" id="CAAE01014533">
    <property type="protein sequence ID" value="CAF97169.1"/>
    <property type="molecule type" value="Genomic_DNA"/>
</dbReference>